<dbReference type="GO" id="GO:0008270">
    <property type="term" value="F:zinc ion binding"/>
    <property type="evidence" value="ECO:0007669"/>
    <property type="project" value="InterPro"/>
</dbReference>
<dbReference type="SMART" id="SM00235">
    <property type="entry name" value="ZnMc"/>
    <property type="match status" value="1"/>
</dbReference>
<gene>
    <name evidence="2" type="ORF">GTZ93_36885</name>
</gene>
<dbReference type="Proteomes" id="UP000537825">
    <property type="component" value="Unassembled WGS sequence"/>
</dbReference>
<organism evidence="2 3">
    <name type="scientific">Corallococcus exiguus</name>
    <dbReference type="NCBI Taxonomy" id="83462"/>
    <lineage>
        <taxon>Bacteria</taxon>
        <taxon>Pseudomonadati</taxon>
        <taxon>Myxococcota</taxon>
        <taxon>Myxococcia</taxon>
        <taxon>Myxococcales</taxon>
        <taxon>Cystobacterineae</taxon>
        <taxon>Myxococcaceae</taxon>
        <taxon>Corallococcus</taxon>
    </lineage>
</organism>
<dbReference type="AlphaFoldDB" id="A0A7Y1S1W6"/>
<dbReference type="RefSeq" id="WP_120581346.1">
    <property type="nucleotide sequence ID" value="NZ_CBCSLE010000146.1"/>
</dbReference>
<accession>A0A7Y1S1W6</accession>
<proteinExistence type="predicted"/>
<evidence type="ECO:0000313" key="3">
    <source>
        <dbReference type="Proteomes" id="UP000537825"/>
    </source>
</evidence>
<protein>
    <recommendedName>
        <fullName evidence="1">Peptidase metallopeptidase domain-containing protein</fullName>
    </recommendedName>
</protein>
<reference evidence="2 3" key="1">
    <citation type="submission" date="2020-01" db="EMBL/GenBank/DDBJ databases">
        <title>The draft genome sequence of Corallococcus exiguus DSM 14696.</title>
        <authorList>
            <person name="Zhang X."/>
            <person name="Zhu H."/>
        </authorList>
    </citation>
    <scope>NUCLEOTIDE SEQUENCE [LARGE SCALE GENOMIC DNA]</scope>
    <source>
        <strain evidence="2 3">DSM 14696</strain>
    </source>
</reference>
<dbReference type="InterPro" id="IPR024079">
    <property type="entry name" value="MetalloPept_cat_dom_sf"/>
</dbReference>
<feature type="domain" description="Peptidase metallopeptidase" evidence="1">
    <location>
        <begin position="63"/>
        <end position="212"/>
    </location>
</feature>
<evidence type="ECO:0000259" key="1">
    <source>
        <dbReference type="SMART" id="SM00235"/>
    </source>
</evidence>
<dbReference type="InterPro" id="IPR006026">
    <property type="entry name" value="Peptidase_Metallo"/>
</dbReference>
<dbReference type="Gene3D" id="3.40.390.10">
    <property type="entry name" value="Collagenase (Catalytic Domain)"/>
    <property type="match status" value="1"/>
</dbReference>
<dbReference type="GO" id="GO:0006508">
    <property type="term" value="P:proteolysis"/>
    <property type="evidence" value="ECO:0007669"/>
    <property type="project" value="InterPro"/>
</dbReference>
<evidence type="ECO:0000313" key="2">
    <source>
        <dbReference type="EMBL" id="NBC45391.1"/>
    </source>
</evidence>
<comment type="caution">
    <text evidence="2">The sequence shown here is derived from an EMBL/GenBank/DDBJ whole genome shotgun (WGS) entry which is preliminary data.</text>
</comment>
<name>A0A7Y1S1W6_9BACT</name>
<dbReference type="CDD" id="cd04327">
    <property type="entry name" value="ZnMc_MMP_like_3"/>
    <property type="match status" value="1"/>
</dbReference>
<sequence length="292" mass="32996">MARKLLTAAECRLCVDRVVPIELKREAAARAIEVNPENDPAPVLARVKRAGSSWHPLKLALETGKRWKPGQTLRIRFLDGSPTQRRRVVEMADQWMQFANIRFDWKGGPGAEIRVSFSADAGSWSAVGTDCLITRYFPKNEPTMNFGWLEDDTDDVEYRRVVVHEFGHALGCIHEHQNPKGGIQWNVPAVIAAFSGPPNNWSEEEIRFNVIDKYSLDQLNATRFDQNSIMLYGFPKELIKGPPSLLRSGTPSNTRLSARDKSFIRKMYRPTNGKAHRAAGRWTAVSQHGPMM</sequence>
<keyword evidence="3" id="KW-1185">Reference proteome</keyword>
<dbReference type="SUPFAM" id="SSF55486">
    <property type="entry name" value="Metalloproteases ('zincins'), catalytic domain"/>
    <property type="match status" value="1"/>
</dbReference>
<dbReference type="GO" id="GO:0004222">
    <property type="term" value="F:metalloendopeptidase activity"/>
    <property type="evidence" value="ECO:0007669"/>
    <property type="project" value="InterPro"/>
</dbReference>
<dbReference type="EMBL" id="JAAAPK010000013">
    <property type="protein sequence ID" value="NBC45391.1"/>
    <property type="molecule type" value="Genomic_DNA"/>
</dbReference>